<protein>
    <submittedName>
        <fullName evidence="1 2">Chromatin-remodeling complex ATPase chain</fullName>
    </submittedName>
</protein>
<evidence type="ECO:0000313" key="2">
    <source>
        <dbReference type="EMBL" id="TYK18811.1"/>
    </source>
</evidence>
<proteinExistence type="predicted"/>
<dbReference type="Proteomes" id="UP000321393">
    <property type="component" value="Unassembled WGS sequence"/>
</dbReference>
<dbReference type="AlphaFoldDB" id="A0A5D3D5H8"/>
<evidence type="ECO:0000313" key="1">
    <source>
        <dbReference type="EMBL" id="KAA0050572.1"/>
    </source>
</evidence>
<dbReference type="STRING" id="1194695.A0A5D3D5H8"/>
<dbReference type="EMBL" id="SSTE01011804">
    <property type="protein sequence ID" value="KAA0050572.1"/>
    <property type="molecule type" value="Genomic_DNA"/>
</dbReference>
<accession>A0A5D3D5H8</accession>
<dbReference type="OrthoDB" id="1749448at2759"/>
<organism evidence="2 4">
    <name type="scientific">Cucumis melo var. makuwa</name>
    <name type="common">Oriental melon</name>
    <dbReference type="NCBI Taxonomy" id="1194695"/>
    <lineage>
        <taxon>Eukaryota</taxon>
        <taxon>Viridiplantae</taxon>
        <taxon>Streptophyta</taxon>
        <taxon>Embryophyta</taxon>
        <taxon>Tracheophyta</taxon>
        <taxon>Spermatophyta</taxon>
        <taxon>Magnoliopsida</taxon>
        <taxon>eudicotyledons</taxon>
        <taxon>Gunneridae</taxon>
        <taxon>Pentapetalae</taxon>
        <taxon>rosids</taxon>
        <taxon>fabids</taxon>
        <taxon>Cucurbitales</taxon>
        <taxon>Cucurbitaceae</taxon>
        <taxon>Benincaseae</taxon>
        <taxon>Cucumis</taxon>
    </lineage>
</organism>
<reference evidence="3 4" key="1">
    <citation type="submission" date="2019-08" db="EMBL/GenBank/DDBJ databases">
        <title>Draft genome sequences of two oriental melons (Cucumis melo L. var makuwa).</title>
        <authorList>
            <person name="Kwon S.-Y."/>
        </authorList>
    </citation>
    <scope>NUCLEOTIDE SEQUENCE [LARGE SCALE GENOMIC DNA]</scope>
    <source>
        <strain evidence="4">cv. Chang Bougi</strain>
        <strain evidence="3">cv. SW 3</strain>
        <tissue evidence="2">Leaf</tissue>
    </source>
</reference>
<dbReference type="Proteomes" id="UP000321947">
    <property type="component" value="Unassembled WGS sequence"/>
</dbReference>
<name>A0A5D3D5H8_CUCMM</name>
<comment type="caution">
    <text evidence="2">The sequence shown here is derived from an EMBL/GenBank/DDBJ whole genome shotgun (WGS) entry which is preliminary data.</text>
</comment>
<evidence type="ECO:0000313" key="4">
    <source>
        <dbReference type="Proteomes" id="UP000321947"/>
    </source>
</evidence>
<gene>
    <name evidence="2" type="ORF">E5676_scaffold945G00290</name>
    <name evidence="1" type="ORF">E6C27_scaffold673G00300</name>
</gene>
<sequence length="192" mass="21663">MAVNKDELLQMVRFGAEMVCSSKDSTITDEDIDKIIVKGEATTAELDAKMKKFTEDVIKFKMDGTAELYDFDDEKVVFYSLSFSNDRFLDASQNLVNALLKVKEELIVEAAGTKRARLQDMEIIKEGPSAFHPLVLNEKKLLVLEASYDIFFIKTLNGRVWRALVAGYEPPTITVDGVSILKPEVNWTDVEE</sequence>
<dbReference type="EMBL" id="SSTD01007466">
    <property type="protein sequence ID" value="TYK18811.1"/>
    <property type="molecule type" value="Genomic_DNA"/>
</dbReference>
<evidence type="ECO:0000313" key="3">
    <source>
        <dbReference type="Proteomes" id="UP000321393"/>
    </source>
</evidence>